<name>A0A380DXK4_STAAU</name>
<dbReference type="Proteomes" id="UP000255091">
    <property type="component" value="Unassembled WGS sequence"/>
</dbReference>
<dbReference type="EMBL" id="UHAP01000001">
    <property type="protein sequence ID" value="SUK57109.1"/>
    <property type="molecule type" value="Genomic_DNA"/>
</dbReference>
<proteinExistence type="predicted"/>
<evidence type="ECO:0000313" key="1">
    <source>
        <dbReference type="EMBL" id="SUK57109.1"/>
    </source>
</evidence>
<evidence type="ECO:0000313" key="2">
    <source>
        <dbReference type="Proteomes" id="UP000255091"/>
    </source>
</evidence>
<accession>A0A380DXK4</accession>
<sequence length="248" mass="28746">MAIKKKDRIIGVKELEIPQELKLVPNWVLWRAEWNEKQQNYGKVPYSINGYRASITNKKTWCDFESVSIEYEVDEQYSGIGFVLSDGNNFVCLDIDNAIDEKGQINSELALKMMQLTYCEKSPSGTGLHCFFKGKLPDNRKKKRTDLEIELYDSARFMTVTGCTIGQSDICDNQEVLNTLVDEYFKENLPVNDIVREESNTNMQLSDEDIINIMMKSKQKDKIKDLLQGTYESYLRVQAKQYKAYYTT</sequence>
<gene>
    <name evidence="1" type="ORF">NCTC6133_02754</name>
</gene>
<organism evidence="1 2">
    <name type="scientific">Staphylococcus aureus</name>
    <dbReference type="NCBI Taxonomy" id="1280"/>
    <lineage>
        <taxon>Bacteria</taxon>
        <taxon>Bacillati</taxon>
        <taxon>Bacillota</taxon>
        <taxon>Bacilli</taxon>
        <taxon>Bacillales</taxon>
        <taxon>Staphylococcaceae</taxon>
        <taxon>Staphylococcus</taxon>
    </lineage>
</organism>
<protein>
    <submittedName>
        <fullName evidence="1">DNA primase</fullName>
    </submittedName>
</protein>
<reference evidence="1 2" key="1">
    <citation type="submission" date="2018-06" db="EMBL/GenBank/DDBJ databases">
        <authorList>
            <consortium name="Pathogen Informatics"/>
            <person name="Doyle S."/>
        </authorList>
    </citation>
    <scope>NUCLEOTIDE SEQUENCE [LARGE SCALE GENOMIC DNA]</scope>
    <source>
        <strain evidence="1 2">NCTC6133</strain>
    </source>
</reference>
<dbReference type="AlphaFoldDB" id="A0A380DXK4"/>